<evidence type="ECO:0000256" key="4">
    <source>
        <dbReference type="ARBA" id="ARBA00022679"/>
    </source>
</evidence>
<dbReference type="GO" id="GO:0043527">
    <property type="term" value="C:tRNA methyltransferase complex"/>
    <property type="evidence" value="ECO:0007669"/>
    <property type="project" value="TreeGrafter"/>
</dbReference>
<dbReference type="CDD" id="cd02440">
    <property type="entry name" value="AdoMet_MTases"/>
    <property type="match status" value="1"/>
</dbReference>
<dbReference type="HAMAP" id="MF_01057">
    <property type="entry name" value="tRNA_methyltr_TrmB"/>
    <property type="match status" value="1"/>
</dbReference>
<evidence type="ECO:0000256" key="6">
    <source>
        <dbReference type="ARBA" id="ARBA00022694"/>
    </source>
</evidence>
<dbReference type="PANTHER" id="PTHR23417">
    <property type="entry name" value="3-DEOXY-D-MANNO-OCTULOSONIC-ACID TRANSFERASE/TRNA GUANINE-N 7 - -METHYLTRANSFERASE"/>
    <property type="match status" value="1"/>
</dbReference>
<organism evidence="8 9">
    <name type="scientific">Alistipes shahii</name>
    <dbReference type="NCBI Taxonomy" id="328814"/>
    <lineage>
        <taxon>Bacteria</taxon>
        <taxon>Pseudomonadati</taxon>
        <taxon>Bacteroidota</taxon>
        <taxon>Bacteroidia</taxon>
        <taxon>Bacteroidales</taxon>
        <taxon>Rikenellaceae</taxon>
        <taxon>Alistipes</taxon>
    </lineage>
</organism>
<accession>A0A5B3GXR9</accession>
<dbReference type="GO" id="GO:0008176">
    <property type="term" value="F:tRNA (guanine(46)-N7)-methyltransferase activity"/>
    <property type="evidence" value="ECO:0007669"/>
    <property type="project" value="UniProtKB-UniRule"/>
</dbReference>
<dbReference type="PROSITE" id="PS51625">
    <property type="entry name" value="SAM_MT_TRMB"/>
    <property type="match status" value="1"/>
</dbReference>
<dbReference type="UniPathway" id="UPA00989"/>
<feature type="binding site" evidence="7">
    <location>
        <begin position="201"/>
        <end position="204"/>
    </location>
    <ligand>
        <name>substrate</name>
    </ligand>
</feature>
<sequence>MGKDKLRRFRENLTFECFVQPEFDEVFHRDHPLKGNWNRDFFRNDNPIVLELGCGKGEYTVALAQRDPQRNYIGIDIKGARMWRGAKTATDRRMHNVGFLRTRIEFIDALFAENEVSEIWITFPDPQLKTRRAKKRLTSPLYLACYARLLRPDGWINLKTDSKHLYAYTGEVIRHYGLTCEVSEPDIYGSGFADEVLSVKTAYETRFLEMGLPITYTRFALDGRHEFPWFDWEEDDKEEKDNEAERQLR</sequence>
<dbReference type="EMBL" id="VVXJ01000001">
    <property type="protein sequence ID" value="KAA2378424.1"/>
    <property type="molecule type" value="Genomic_DNA"/>
</dbReference>
<comment type="function">
    <text evidence="2 7">Catalyzes the formation of N(7)-methylguanine at position 46 (m7G46) in tRNA.</text>
</comment>
<keyword evidence="4 7" id="KW-0808">Transferase</keyword>
<proteinExistence type="inferred from homology"/>
<dbReference type="SUPFAM" id="SSF53335">
    <property type="entry name" value="S-adenosyl-L-methionine-dependent methyltransferases"/>
    <property type="match status" value="1"/>
</dbReference>
<feature type="binding site" evidence="7">
    <location>
        <position position="76"/>
    </location>
    <ligand>
        <name>S-adenosyl-L-methionine</name>
        <dbReference type="ChEBI" id="CHEBI:59789"/>
    </ligand>
</feature>
<dbReference type="EC" id="2.1.1.33" evidence="7"/>
<dbReference type="PANTHER" id="PTHR23417:SF14">
    <property type="entry name" value="PENTACOTRIPEPTIDE-REPEAT REGION OF PRORP DOMAIN-CONTAINING PROTEIN"/>
    <property type="match status" value="1"/>
</dbReference>
<dbReference type="NCBIfam" id="NF001080">
    <property type="entry name" value="PRK00121.2-2"/>
    <property type="match status" value="1"/>
</dbReference>
<feature type="binding site" evidence="7">
    <location>
        <position position="125"/>
    </location>
    <ligand>
        <name>S-adenosyl-L-methionine</name>
        <dbReference type="ChEBI" id="CHEBI:59789"/>
    </ligand>
</feature>
<comment type="catalytic activity">
    <reaction evidence="1 7">
        <text>guanosine(46) in tRNA + S-adenosyl-L-methionine = N(7)-methylguanosine(46) in tRNA + S-adenosyl-L-homocysteine</text>
        <dbReference type="Rhea" id="RHEA:42708"/>
        <dbReference type="Rhea" id="RHEA-COMP:10188"/>
        <dbReference type="Rhea" id="RHEA-COMP:10189"/>
        <dbReference type="ChEBI" id="CHEBI:57856"/>
        <dbReference type="ChEBI" id="CHEBI:59789"/>
        <dbReference type="ChEBI" id="CHEBI:74269"/>
        <dbReference type="ChEBI" id="CHEBI:74480"/>
        <dbReference type="EC" id="2.1.1.33"/>
    </reaction>
</comment>
<evidence type="ECO:0000256" key="7">
    <source>
        <dbReference type="HAMAP-Rule" id="MF_01057"/>
    </source>
</evidence>
<evidence type="ECO:0000313" key="9">
    <source>
        <dbReference type="Proteomes" id="UP000322658"/>
    </source>
</evidence>
<comment type="caution">
    <text evidence="7">Lacks conserved residue(s) required for the propagation of feature annotation.</text>
</comment>
<name>A0A5B3GXR9_9BACT</name>
<dbReference type="InterPro" id="IPR003358">
    <property type="entry name" value="tRNA_(Gua-N-7)_MeTrfase_Trmb"/>
</dbReference>
<comment type="pathway">
    <text evidence="7">tRNA modification; N(7)-methylguanine-tRNA biosynthesis.</text>
</comment>
<comment type="caution">
    <text evidence="8">The sequence shown here is derived from an EMBL/GenBank/DDBJ whole genome shotgun (WGS) entry which is preliminary data.</text>
</comment>
<keyword evidence="6 7" id="KW-0819">tRNA processing</keyword>
<dbReference type="Gene3D" id="3.40.50.150">
    <property type="entry name" value="Vaccinia Virus protein VP39"/>
    <property type="match status" value="1"/>
</dbReference>
<dbReference type="Proteomes" id="UP000322658">
    <property type="component" value="Unassembled WGS sequence"/>
</dbReference>
<dbReference type="Pfam" id="PF02390">
    <property type="entry name" value="Methyltransf_4"/>
    <property type="match status" value="1"/>
</dbReference>
<evidence type="ECO:0000256" key="1">
    <source>
        <dbReference type="ARBA" id="ARBA00000142"/>
    </source>
</evidence>
<dbReference type="InterPro" id="IPR055361">
    <property type="entry name" value="tRNA_methyltr_TrmB_bact"/>
</dbReference>
<feature type="binding site" evidence="7">
    <location>
        <position position="51"/>
    </location>
    <ligand>
        <name>S-adenosyl-L-methionine</name>
        <dbReference type="ChEBI" id="CHEBI:59789"/>
    </ligand>
</feature>
<evidence type="ECO:0000313" key="8">
    <source>
        <dbReference type="EMBL" id="KAA2378424.1"/>
    </source>
</evidence>
<comment type="similarity">
    <text evidence="7">Belongs to the class I-like SAM-binding methyltransferase superfamily. TrmB family.</text>
</comment>
<feature type="binding site" evidence="7">
    <location>
        <position position="129"/>
    </location>
    <ligand>
        <name>substrate</name>
    </ligand>
</feature>
<evidence type="ECO:0000256" key="2">
    <source>
        <dbReference type="ARBA" id="ARBA00003015"/>
    </source>
</evidence>
<evidence type="ECO:0000256" key="5">
    <source>
        <dbReference type="ARBA" id="ARBA00022691"/>
    </source>
</evidence>
<keyword evidence="3 7" id="KW-0489">Methyltransferase</keyword>
<protein>
    <recommendedName>
        <fullName evidence="7">tRNA (guanine-N(7)-)-methyltransferase</fullName>
        <ecNumber evidence="7">2.1.1.33</ecNumber>
    </recommendedName>
    <alternativeName>
        <fullName evidence="7">tRNA (guanine(46)-N(7))-methyltransferase</fullName>
    </alternativeName>
    <alternativeName>
        <fullName evidence="7">tRNA(m7G46)-methyltransferase</fullName>
    </alternativeName>
</protein>
<gene>
    <name evidence="7 8" type="primary">trmB</name>
    <name evidence="8" type="ORF">F2Y07_00845</name>
</gene>
<evidence type="ECO:0000256" key="3">
    <source>
        <dbReference type="ARBA" id="ARBA00022603"/>
    </source>
</evidence>
<dbReference type="InterPro" id="IPR029063">
    <property type="entry name" value="SAM-dependent_MTases_sf"/>
</dbReference>
<keyword evidence="5 7" id="KW-0949">S-adenosyl-L-methionine</keyword>
<feature type="binding site" evidence="7">
    <location>
        <position position="161"/>
    </location>
    <ligand>
        <name>substrate</name>
    </ligand>
</feature>
<dbReference type="AlphaFoldDB" id="A0A5B3GXR9"/>
<reference evidence="8 9" key="1">
    <citation type="journal article" date="2019" name="Nat. Med.">
        <title>A library of human gut bacterial isolates paired with longitudinal multiomics data enables mechanistic microbiome research.</title>
        <authorList>
            <person name="Poyet M."/>
            <person name="Groussin M."/>
            <person name="Gibbons S.M."/>
            <person name="Avila-Pacheco J."/>
            <person name="Jiang X."/>
            <person name="Kearney S.M."/>
            <person name="Perrotta A.R."/>
            <person name="Berdy B."/>
            <person name="Zhao S."/>
            <person name="Lieberman T.D."/>
            <person name="Swanson P.K."/>
            <person name="Smith M."/>
            <person name="Roesemann S."/>
            <person name="Alexander J.E."/>
            <person name="Rich S.A."/>
            <person name="Livny J."/>
            <person name="Vlamakis H."/>
            <person name="Clish C."/>
            <person name="Bullock K."/>
            <person name="Deik A."/>
            <person name="Scott J."/>
            <person name="Pierce K.A."/>
            <person name="Xavier R.J."/>
            <person name="Alm E.J."/>
        </authorList>
    </citation>
    <scope>NUCLEOTIDE SEQUENCE [LARGE SCALE GENOMIC DNA]</scope>
    <source>
        <strain evidence="8 9">BIOML-A1</strain>
    </source>
</reference>
<dbReference type="RefSeq" id="WP_022061793.1">
    <property type="nucleotide sequence ID" value="NZ_CAUCFE010000001.1"/>
</dbReference>